<comment type="caution">
    <text evidence="1">The sequence shown here is derived from an EMBL/GenBank/DDBJ whole genome shotgun (WGS) entry which is preliminary data.</text>
</comment>
<protein>
    <submittedName>
        <fullName evidence="1">RNA-binding protein</fullName>
    </submittedName>
</protein>
<accession>A0A4Q5MUW9</accession>
<name>A0A4Q5MUW9_9MICO</name>
<reference evidence="1 2" key="1">
    <citation type="submission" date="2019-01" db="EMBL/GenBank/DDBJ databases">
        <title>Novel species of Cellulomonas.</title>
        <authorList>
            <person name="Liu Q."/>
            <person name="Xin Y.-H."/>
        </authorList>
    </citation>
    <scope>NUCLEOTIDE SEQUENCE [LARGE SCALE GENOMIC DNA]</scope>
    <source>
        <strain evidence="1 2">HLT2-17</strain>
    </source>
</reference>
<dbReference type="AlphaFoldDB" id="A0A4Q5MUW9"/>
<dbReference type="OrthoDB" id="286090at2"/>
<proteinExistence type="predicted"/>
<dbReference type="EMBL" id="SDWW01000087">
    <property type="protein sequence ID" value="RYV49362.1"/>
    <property type="molecule type" value="Genomic_DNA"/>
</dbReference>
<evidence type="ECO:0000313" key="1">
    <source>
        <dbReference type="EMBL" id="RYV49362.1"/>
    </source>
</evidence>
<gene>
    <name evidence="1" type="ORF">EUA98_19195</name>
</gene>
<evidence type="ECO:0000313" key="2">
    <source>
        <dbReference type="Proteomes" id="UP000293764"/>
    </source>
</evidence>
<dbReference type="RefSeq" id="WP_130104287.1">
    <property type="nucleotide sequence ID" value="NZ_SDWW01000087.1"/>
</dbReference>
<keyword evidence="2" id="KW-1185">Reference proteome</keyword>
<dbReference type="Proteomes" id="UP000293764">
    <property type="component" value="Unassembled WGS sequence"/>
</dbReference>
<organism evidence="1 2">
    <name type="scientific">Pengzhenrongella frigida</name>
    <dbReference type="NCBI Taxonomy" id="1259133"/>
    <lineage>
        <taxon>Bacteria</taxon>
        <taxon>Bacillati</taxon>
        <taxon>Actinomycetota</taxon>
        <taxon>Actinomycetes</taxon>
        <taxon>Micrococcales</taxon>
        <taxon>Pengzhenrongella</taxon>
    </lineage>
</organism>
<sequence length="339" mass="36719">MIQEPRWARAVRAKDRRCATPFTYRVTQYDPLDRDTDGFYIGEVDSISDEGPLEAAYLDAVDAFACELGVTRLTIRSPRLNGDSPDDAPRAPGEMLATLFGKDLAGYVDGAHVDIPGARLLVQDMLREPAQRCLLEAEGRMLVDVGWDVYMYIGAATPCPVAVAGALAGGLFPEPFDMSPADPADGTPDHGTDGSVPVGDTFWADVDRLSASEGAVLLQELGAWTRWHRLTADSPRVVLRPRAQVWVWPDLLPDVGAAIASLPSDEGVTIVWLPAEGPLRARDVMYDDLEEIPTLLAGARAAMWRDGTEDTAPLLEAFVADDDGVIRSRGRTFNALCGL</sequence>